<reference evidence="3 4" key="1">
    <citation type="submission" date="2018-06" db="EMBL/GenBank/DDBJ databases">
        <title>Genomic Encyclopedia of Archaeal and Bacterial Type Strains, Phase II (KMG-II): from individual species to whole genera.</title>
        <authorList>
            <person name="Goeker M."/>
        </authorList>
    </citation>
    <scope>NUCLEOTIDE SEQUENCE [LARGE SCALE GENOMIC DNA]</scope>
    <source>
        <strain evidence="3 4">DSM 12408</strain>
    </source>
</reference>
<sequence>MKRRILLPTDFSVNALQAVNYALELYKDEPCIFYLLNVFYIDANDLDSIINMEPGSELYETSKIASMRGLDKLLNDLAFGENGNSKHSFQTISTSSYPLDGIERVVEEKDIELIVMGTQGETNSKNKIYGSTALRVMEDIRNCPVIVVPQLAKLNLPKEIVFPTSYKTHFKRRELNYLMDITKRCGASIKVLHIMVEDKLSDKQMDTKTQLEDYFVDVNHSFHFLRNMSVPAAINCFVESRESDMVAFINKKHTFFASIINQPLVKGIAYDSKVPILVMHDLRG</sequence>
<dbReference type="Pfam" id="PF00582">
    <property type="entry name" value="Usp"/>
    <property type="match status" value="1"/>
</dbReference>
<proteinExistence type="inferred from homology"/>
<gene>
    <name evidence="3" type="ORF">LX77_02745</name>
</gene>
<evidence type="ECO:0000313" key="3">
    <source>
        <dbReference type="EMBL" id="RAJ22086.1"/>
    </source>
</evidence>
<dbReference type="RefSeq" id="WP_066429636.1">
    <property type="nucleotide sequence ID" value="NZ_LZRN01000001.1"/>
</dbReference>
<dbReference type="CDD" id="cd00293">
    <property type="entry name" value="USP-like"/>
    <property type="match status" value="1"/>
</dbReference>
<dbReference type="PANTHER" id="PTHR46268:SF22">
    <property type="entry name" value="SENSOR PROTEIN KDPD-RELATED"/>
    <property type="match status" value="1"/>
</dbReference>
<dbReference type="STRING" id="49280.A9996_00425"/>
<dbReference type="OrthoDB" id="9788959at2"/>
<dbReference type="EMBL" id="QLLQ01000011">
    <property type="protein sequence ID" value="RAJ22086.1"/>
    <property type="molecule type" value="Genomic_DNA"/>
</dbReference>
<dbReference type="InterPro" id="IPR006015">
    <property type="entry name" value="Universal_stress_UspA"/>
</dbReference>
<comment type="similarity">
    <text evidence="1">Belongs to the universal stress protein A family.</text>
</comment>
<protein>
    <submittedName>
        <fullName evidence="3">Nucleotide-binding universal stress UspA family protein</fullName>
    </submittedName>
</protein>
<dbReference type="InterPro" id="IPR006016">
    <property type="entry name" value="UspA"/>
</dbReference>
<dbReference type="AlphaFoldDB" id="A0A1A7R5T4"/>
<name>A0A1A7R5T4_9FLAO</name>
<evidence type="ECO:0000256" key="1">
    <source>
        <dbReference type="ARBA" id="ARBA00008791"/>
    </source>
</evidence>
<feature type="domain" description="UspA" evidence="2">
    <location>
        <begin position="2"/>
        <end position="149"/>
    </location>
</feature>
<evidence type="ECO:0000313" key="4">
    <source>
        <dbReference type="Proteomes" id="UP000248987"/>
    </source>
</evidence>
<dbReference type="PANTHER" id="PTHR46268">
    <property type="entry name" value="STRESS RESPONSE PROTEIN NHAX"/>
    <property type="match status" value="1"/>
</dbReference>
<dbReference type="Proteomes" id="UP000248987">
    <property type="component" value="Unassembled WGS sequence"/>
</dbReference>
<dbReference type="Gene3D" id="3.40.50.12370">
    <property type="match status" value="1"/>
</dbReference>
<dbReference type="SUPFAM" id="SSF52402">
    <property type="entry name" value="Adenine nucleotide alpha hydrolases-like"/>
    <property type="match status" value="2"/>
</dbReference>
<dbReference type="PRINTS" id="PR01438">
    <property type="entry name" value="UNVRSLSTRESS"/>
</dbReference>
<organism evidence="3 4">
    <name type="scientific">Gelidibacter algens</name>
    <dbReference type="NCBI Taxonomy" id="49280"/>
    <lineage>
        <taxon>Bacteria</taxon>
        <taxon>Pseudomonadati</taxon>
        <taxon>Bacteroidota</taxon>
        <taxon>Flavobacteriia</taxon>
        <taxon>Flavobacteriales</taxon>
        <taxon>Flavobacteriaceae</taxon>
        <taxon>Gelidibacter</taxon>
    </lineage>
</organism>
<evidence type="ECO:0000259" key="2">
    <source>
        <dbReference type="Pfam" id="PF00582"/>
    </source>
</evidence>
<comment type="caution">
    <text evidence="3">The sequence shown here is derived from an EMBL/GenBank/DDBJ whole genome shotgun (WGS) entry which is preliminary data.</text>
</comment>
<accession>A0A1A7R5T4</accession>
<keyword evidence="4" id="KW-1185">Reference proteome</keyword>